<evidence type="ECO:0000313" key="1">
    <source>
        <dbReference type="EMBL" id="MBC9784992.1"/>
    </source>
</evidence>
<reference evidence="1 2" key="1">
    <citation type="submission" date="2020-07" db="EMBL/GenBank/DDBJ databases">
        <title>Draft whole-genome sequence of Heliobacterium chlorum DSM 3682, type strain.</title>
        <authorList>
            <person name="Kyndt J.A."/>
            <person name="Meyer T.E."/>
            <person name="Imhoff J.F."/>
        </authorList>
    </citation>
    <scope>NUCLEOTIDE SEQUENCE [LARGE SCALE GENOMIC DNA]</scope>
    <source>
        <strain evidence="1 2">DSM 3682</strain>
    </source>
</reference>
<accession>A0ABR7T463</accession>
<protein>
    <submittedName>
        <fullName evidence="1">SIR2 family protein</fullName>
    </submittedName>
</protein>
<organism evidence="1 2">
    <name type="scientific">Heliobacterium chlorum</name>
    <dbReference type="NCBI Taxonomy" id="2698"/>
    <lineage>
        <taxon>Bacteria</taxon>
        <taxon>Bacillati</taxon>
        <taxon>Bacillota</taxon>
        <taxon>Clostridia</taxon>
        <taxon>Eubacteriales</taxon>
        <taxon>Heliobacteriaceae</taxon>
        <taxon>Heliobacterium</taxon>
    </lineage>
</organism>
<evidence type="ECO:0000313" key="2">
    <source>
        <dbReference type="Proteomes" id="UP000617402"/>
    </source>
</evidence>
<name>A0ABR7T463_HELCL</name>
<keyword evidence="2" id="KW-1185">Reference proteome</keyword>
<dbReference type="Pfam" id="PF13289">
    <property type="entry name" value="SIR2_2"/>
    <property type="match status" value="1"/>
</dbReference>
<dbReference type="EMBL" id="JACVHF010000010">
    <property type="protein sequence ID" value="MBC9784992.1"/>
    <property type="molecule type" value="Genomic_DNA"/>
</dbReference>
<dbReference type="Proteomes" id="UP000617402">
    <property type="component" value="Unassembled WGS sequence"/>
</dbReference>
<sequence length="1316" mass="153375">MRAIFEIQPHIEQIRKRLWCGREFGQAAVMIGAGFSKNANKILPSTNSYPLWLDLADKMYSSLYPSNQFTETERKDHRLRTISGGGALKLANEYETIFGRTALDELLIKTIPDEHYVPGYIHKLLLSLPWSDIFTTNYDTLLERTRPAIHERKYDLVLTPSDIPGSMRPRIVKLHGSFPSQRPFIVTEEDYRTYPNKFAPFVNLIQQSIMENVLCLIGFSGDDPNFLYWTGWVRDNLGKATPPIYLCGLLNLSSSQRRVLEGKNIVPIDLSSIFNEIEWPDYSVRHQKAIEWFLLNLVYGEPPNLLRWPDLTKSYLRKKTDDLPFIPQGPSSESYLNPPNPQNAVVTSNDLRKIFSIWRQNRLEYPGWEVAPKEVRERLWKYTEKWIEPIINNIDKLVTPEDLLLLYELTWRLEKSLVPLFSDWCEKITEVIDEYNPFPNLISSENASIRPDNNIYKDLNWTDICSNWVELVFALVREARKDLDNTRFRKLMELIKQVVKQNTEWQLRWFYEECLFAIYSLDQNKLIETLELWNSTPELPFWEVKRAAILAEINEFKDAEKVTQAALNTIRTRIQPYTVDYSLLSQEGWAMLLLKSIKDGKTASQDKYFVNYGDRWDKLGAYKCNPTIEIRELESILKNSPPTTEIKTKREFDPGRIVQSLKYYSRLSLIDEMRPGFAFLRLQENGAMPISCGADIEFTNSMINAATWISSSSPLWSLISLIRIDADERIKEQFDRVQVATLSEEDVQHLGELFLATLKQSIHRLSKSAPQFSFGYNYSKNKLSIISEIISRLSFRFSTKKLEELLELTIEMYKMPIVRQKQYLHDCIGILFQRIFFALPKDNIINKITELLALPIPDIDDFEVRFPEGWVEPFDLIHWSSSDFKLEVIPDRSSWDIPIKKLISIAENGNKLSRIRALTRLEKLYKLGALTNLEREEFARVLWSRVDENTGLPIHTGWKNNEYLFLPETEHDKAASLFRKYILNTDLLQEIKMVDNDYDEDQFWFKNKFLEELLYGTKNIMSLTNDSSNSLIDWNSEEIFKIVQKIKELWETEKDSLKDVLNEPKEEFEFFKDSDNVKERYELVLKIMVRVVLPRIIEAGEKLQKMVYDLIREIQTIGLNINLAFPLLLIIDKNLYDDIKNTLIRGIDSTSENIVSHSIFGIVTWFICSTTDVIPSPPGELLNKAINRLVARSQPCLDILIEQLGYLFKHIPTIFTTDNINSLLTALENLSLETELPTKKRNGYYSRNTPISIDERPNYRSLAARLAFTLYLYCIRNGEDIPDILLKWQRICLSDPLPEVKTAWLIGTDSFDKTDC</sequence>
<gene>
    <name evidence="1" type="ORF">H1S01_10775</name>
</gene>
<comment type="caution">
    <text evidence="1">The sequence shown here is derived from an EMBL/GenBank/DDBJ whole genome shotgun (WGS) entry which is preliminary data.</text>
</comment>
<proteinExistence type="predicted"/>
<dbReference type="RefSeq" id="WP_188040470.1">
    <property type="nucleotide sequence ID" value="NZ_JACVHF010000010.1"/>
</dbReference>